<dbReference type="PANTHER" id="PTHR30572:SF18">
    <property type="entry name" value="ABC-TYPE MACROLIDE FAMILY EXPORT SYSTEM PERMEASE COMPONENT 2"/>
    <property type="match status" value="1"/>
</dbReference>
<dbReference type="AlphaFoldDB" id="A0A5M4B2W8"/>
<keyword evidence="10" id="KW-1185">Reference proteome</keyword>
<evidence type="ECO:0000256" key="1">
    <source>
        <dbReference type="ARBA" id="ARBA00004651"/>
    </source>
</evidence>
<evidence type="ECO:0000256" key="2">
    <source>
        <dbReference type="ARBA" id="ARBA00022475"/>
    </source>
</evidence>
<feature type="domain" description="ABC3 transporter permease C-terminal" evidence="7">
    <location>
        <begin position="287"/>
        <end position="396"/>
    </location>
</feature>
<comment type="subcellular location">
    <subcellularLocation>
        <location evidence="1">Cell membrane</location>
        <topology evidence="1">Multi-pass membrane protein</topology>
    </subcellularLocation>
</comment>
<protein>
    <submittedName>
        <fullName evidence="9">ABC transporter permease</fullName>
    </submittedName>
</protein>
<dbReference type="InterPro" id="IPR050250">
    <property type="entry name" value="Macrolide_Exporter_MacB"/>
</dbReference>
<dbReference type="EMBL" id="BLAX01000001">
    <property type="protein sequence ID" value="GET34143.1"/>
    <property type="molecule type" value="Genomic_DNA"/>
</dbReference>
<dbReference type="Pfam" id="PF12704">
    <property type="entry name" value="MacB_PCD"/>
    <property type="match status" value="1"/>
</dbReference>
<dbReference type="InterPro" id="IPR003838">
    <property type="entry name" value="ABC3_permease_C"/>
</dbReference>
<dbReference type="Proteomes" id="UP000391834">
    <property type="component" value="Unassembled WGS sequence"/>
</dbReference>
<sequence length="789" mass="88370">MIIYHLKSAIRYIRSNKITSALNIIGLSITFVIFIFLGSYLANESGMGKNLPDSKDIYRLQGQNGTSVSYKTIELLDAIPEVSTYTWLMDSWSMKQYFVSGTKTYAPGKVLYASKDFFKVFPYQAIVGNIQQALNSPNGIVLTQSMAEKIFGKQNPIGKSITFKSTAFGDFQYQVASVIKDLPQNDMLKFSCILPQSSLDKVDWYKRGRQQWGNCNYETFVVLKKGTSIEATDQKLTAAFKKAAPGWFSKDVKHLSLKSFSTLYYNNPFPEDVLAQNSLTNIRSIAILALILLLVGTVNFINLSTAQKEKKRKNIAISSINGASGTAINLQFIFESFLLVFISFIIAVALVALTYPLFNQLSGQSFSFLSILSIFISQKLWLIPIAIAALAGMIIATYFRAGQFHLISQNNVPGKAHLRNVLLITQFAFSIILITGTLIIHRQNHYILNHSTGFHKKGILCIPLIGEMEAHTAALRNELLQINGVSQVAFASTILGQEYNTWGMSISNNGENERVQYNVIQVDSAFFKLMGLKLVEGTGFKSNSDKEKDHIFNQTAIKEFGISNIEKARVSSYSDAPGNIIGVVKDFNYASLHSPIQPMAFVYRKPENLSYVYLKLANMTPGTITNVQSKAKAIWKQFAPGWPYEYYFLNQTMAKLYTKDRDFGKISLALTILSVFIACFGLLGITLFLVESHMKEIGIRKVNGAKISEVMTMLNKDFIKWVAIAFVIATPIAWFAMNKWLENFAYKTSLSWWIFALAGLLALGIALLTVSWQSWKAATRNPIEALRYE</sequence>
<proteinExistence type="predicted"/>
<feature type="transmembrane region" description="Helical" evidence="6">
    <location>
        <begin position="340"/>
        <end position="359"/>
    </location>
</feature>
<name>A0A5M4B2W8_9BACT</name>
<dbReference type="Pfam" id="PF02687">
    <property type="entry name" value="FtsX"/>
    <property type="match status" value="2"/>
</dbReference>
<dbReference type="RefSeq" id="WP_027585776.1">
    <property type="nucleotide sequence ID" value="NZ_BLAX01000001.1"/>
</dbReference>
<feature type="transmembrane region" description="Helical" evidence="6">
    <location>
        <begin position="21"/>
        <end position="42"/>
    </location>
</feature>
<evidence type="ECO:0000259" key="7">
    <source>
        <dbReference type="Pfam" id="PF02687"/>
    </source>
</evidence>
<evidence type="ECO:0000313" key="9">
    <source>
        <dbReference type="EMBL" id="GET34143.1"/>
    </source>
</evidence>
<feature type="transmembrane region" description="Helical" evidence="6">
    <location>
        <begin position="668"/>
        <end position="690"/>
    </location>
</feature>
<keyword evidence="3 6" id="KW-0812">Transmembrane</keyword>
<evidence type="ECO:0000256" key="6">
    <source>
        <dbReference type="SAM" id="Phobius"/>
    </source>
</evidence>
<feature type="transmembrane region" description="Helical" evidence="6">
    <location>
        <begin position="750"/>
        <end position="772"/>
    </location>
</feature>
<evidence type="ECO:0000256" key="3">
    <source>
        <dbReference type="ARBA" id="ARBA00022692"/>
    </source>
</evidence>
<evidence type="ECO:0000313" key="10">
    <source>
        <dbReference type="Proteomes" id="UP000391834"/>
    </source>
</evidence>
<keyword evidence="5 6" id="KW-0472">Membrane</keyword>
<feature type="transmembrane region" description="Helical" evidence="6">
    <location>
        <begin position="718"/>
        <end position="738"/>
    </location>
</feature>
<organism evidence="9 10">
    <name type="scientific">Prolixibacter bellariivorans</name>
    <dbReference type="NCBI Taxonomy" id="314319"/>
    <lineage>
        <taxon>Bacteria</taxon>
        <taxon>Pseudomonadati</taxon>
        <taxon>Bacteroidota</taxon>
        <taxon>Bacteroidia</taxon>
        <taxon>Marinilabiliales</taxon>
        <taxon>Prolixibacteraceae</taxon>
        <taxon>Prolixibacter</taxon>
    </lineage>
</organism>
<dbReference type="GO" id="GO:0005886">
    <property type="term" value="C:plasma membrane"/>
    <property type="evidence" value="ECO:0007669"/>
    <property type="project" value="UniProtKB-SubCell"/>
</dbReference>
<dbReference type="GO" id="GO:0022857">
    <property type="term" value="F:transmembrane transporter activity"/>
    <property type="evidence" value="ECO:0007669"/>
    <property type="project" value="TreeGrafter"/>
</dbReference>
<dbReference type="PANTHER" id="PTHR30572">
    <property type="entry name" value="MEMBRANE COMPONENT OF TRANSPORTER-RELATED"/>
    <property type="match status" value="1"/>
</dbReference>
<feature type="transmembrane region" description="Helical" evidence="6">
    <location>
        <begin position="380"/>
        <end position="401"/>
    </location>
</feature>
<feature type="transmembrane region" description="Helical" evidence="6">
    <location>
        <begin position="285"/>
        <end position="303"/>
    </location>
</feature>
<feature type="domain" description="MacB-like periplasmic core" evidence="8">
    <location>
        <begin position="20"/>
        <end position="238"/>
    </location>
</feature>
<keyword evidence="2" id="KW-1003">Cell membrane</keyword>
<keyword evidence="4 6" id="KW-1133">Transmembrane helix</keyword>
<comment type="caution">
    <text evidence="9">The sequence shown here is derived from an EMBL/GenBank/DDBJ whole genome shotgun (WGS) entry which is preliminary data.</text>
</comment>
<dbReference type="InterPro" id="IPR025857">
    <property type="entry name" value="MacB_PCD"/>
</dbReference>
<evidence type="ECO:0000259" key="8">
    <source>
        <dbReference type="Pfam" id="PF12704"/>
    </source>
</evidence>
<evidence type="ECO:0000256" key="5">
    <source>
        <dbReference type="ARBA" id="ARBA00023136"/>
    </source>
</evidence>
<reference evidence="9 10" key="1">
    <citation type="submission" date="2019-10" db="EMBL/GenBank/DDBJ databases">
        <title>Prolixibacter strains distinguished by the presence of nitrate reductase genes were adept at nitrate-dependent anaerobic corrosion of metallic iron and carbon steel.</title>
        <authorList>
            <person name="Iino T."/>
            <person name="Shono N."/>
            <person name="Ito K."/>
            <person name="Nakamura R."/>
            <person name="Sueoka K."/>
            <person name="Harayama S."/>
            <person name="Ohkuma M."/>
        </authorList>
    </citation>
    <scope>NUCLEOTIDE SEQUENCE [LARGE SCALE GENOMIC DNA]</scope>
    <source>
        <strain evidence="9 10">JCM 13498</strain>
    </source>
</reference>
<feature type="domain" description="ABC3 transporter permease C-terminal" evidence="7">
    <location>
        <begin position="670"/>
        <end position="782"/>
    </location>
</feature>
<dbReference type="OrthoDB" id="973461at2"/>
<gene>
    <name evidence="9" type="ORF">PbJCM13498_30060</name>
</gene>
<feature type="transmembrane region" description="Helical" evidence="6">
    <location>
        <begin position="421"/>
        <end position="440"/>
    </location>
</feature>
<accession>A0A5M4B2W8</accession>
<evidence type="ECO:0000256" key="4">
    <source>
        <dbReference type="ARBA" id="ARBA00022989"/>
    </source>
</evidence>